<name>A0A078AEK7_STYLE</name>
<feature type="transmembrane region" description="Helical" evidence="2">
    <location>
        <begin position="404"/>
        <end position="429"/>
    </location>
</feature>
<evidence type="ECO:0000313" key="3">
    <source>
        <dbReference type="EMBL" id="CDW79343.1"/>
    </source>
</evidence>
<dbReference type="Proteomes" id="UP000039865">
    <property type="component" value="Unassembled WGS sequence"/>
</dbReference>
<evidence type="ECO:0008006" key="5">
    <source>
        <dbReference type="Google" id="ProtNLM"/>
    </source>
</evidence>
<protein>
    <recommendedName>
        <fullName evidence="5">Transmembrane protein</fullName>
    </recommendedName>
</protein>
<keyword evidence="2" id="KW-0812">Transmembrane</keyword>
<feature type="region of interest" description="Disordered" evidence="1">
    <location>
        <begin position="572"/>
        <end position="608"/>
    </location>
</feature>
<keyword evidence="2" id="KW-1133">Transmembrane helix</keyword>
<dbReference type="AlphaFoldDB" id="A0A078AEK7"/>
<accession>A0A078AEK7</accession>
<organism evidence="3 4">
    <name type="scientific">Stylonychia lemnae</name>
    <name type="common">Ciliate</name>
    <dbReference type="NCBI Taxonomy" id="5949"/>
    <lineage>
        <taxon>Eukaryota</taxon>
        <taxon>Sar</taxon>
        <taxon>Alveolata</taxon>
        <taxon>Ciliophora</taxon>
        <taxon>Intramacronucleata</taxon>
        <taxon>Spirotrichea</taxon>
        <taxon>Stichotrichia</taxon>
        <taxon>Sporadotrichida</taxon>
        <taxon>Oxytrichidae</taxon>
        <taxon>Stylonychinae</taxon>
        <taxon>Stylonychia</taxon>
    </lineage>
</organism>
<dbReference type="InParanoid" id="A0A078AEK7"/>
<feature type="region of interest" description="Disordered" evidence="1">
    <location>
        <begin position="440"/>
        <end position="521"/>
    </location>
</feature>
<keyword evidence="4" id="KW-1185">Reference proteome</keyword>
<gene>
    <name evidence="3" type="primary">Contig7020.g7518</name>
    <name evidence="3" type="ORF">STYLEM_8330</name>
</gene>
<feature type="compositionally biased region" description="Acidic residues" evidence="1">
    <location>
        <begin position="598"/>
        <end position="608"/>
    </location>
</feature>
<proteinExistence type="predicted"/>
<reference evidence="3 4" key="1">
    <citation type="submission" date="2014-06" db="EMBL/GenBank/DDBJ databases">
        <authorList>
            <person name="Swart Estienne"/>
        </authorList>
    </citation>
    <scope>NUCLEOTIDE SEQUENCE [LARGE SCALE GENOMIC DNA]</scope>
    <source>
        <strain evidence="3 4">130c</strain>
    </source>
</reference>
<evidence type="ECO:0000256" key="1">
    <source>
        <dbReference type="SAM" id="MobiDB-lite"/>
    </source>
</evidence>
<sequence length="608" mass="68460">MIPKDQWKAVRPSAEASFIGSITYMVDNNVFRASKTSTGMSVTQIFSIDKQSIGQNSINDILVHRDYAVVKFSNDTFYIFLRTSQNNIMLSRAQTSFISLPSVQTLSYTFASDPSNSSNYILYASPGFTTRDNLVYQHVLTPKYSNGVAISVNINLTSTINIKDFVIQTYKVTSNLIVLGCIFCNNQIGKVNFYERQTFTLINSLNGNSNNIQFGSMLEGFEKGKQTTFYIGSNSAGQIAARLYYLSSVQLFRGVNGSYSSQVEIQNVRSIAAAPQNGMIIGFYQNTLILKYFANKNLYSIQSCDFTQYFQDNSQQCVPCQESNTFQLAIQNTKCNNCSDVWYSKAKNQSNDYQQAMFSQQCSSFDPTKLFDYDKYANESNGGTIIVDPPAGNSSNGTSSDQNVVIIVIAIVIPIVLIIVIILIVYFCCKKCKQKKEQEQIQNKNKKKEEQKNMKINESGKGGANASKRNNRAVEQSQRIQKKMDRELYNSVKQQEEAKIKDGPFDKNDSPQKQQNKSPIKNEEVKIDILLTEPMDSVDIVSEERDDVQEIKKIRDNRDMDYQGLPIKNLNNKNLAPQGVKKDLFYSNGNTGVKDSQSDDDDFPDDSP</sequence>
<evidence type="ECO:0000256" key="2">
    <source>
        <dbReference type="SAM" id="Phobius"/>
    </source>
</evidence>
<keyword evidence="2" id="KW-0472">Membrane</keyword>
<feature type="compositionally biased region" description="Basic and acidic residues" evidence="1">
    <location>
        <begin position="482"/>
        <end position="510"/>
    </location>
</feature>
<evidence type="ECO:0000313" key="4">
    <source>
        <dbReference type="Proteomes" id="UP000039865"/>
    </source>
</evidence>
<dbReference type="EMBL" id="CCKQ01007912">
    <property type="protein sequence ID" value="CDW79343.1"/>
    <property type="molecule type" value="Genomic_DNA"/>
</dbReference>